<dbReference type="InterPro" id="IPR036052">
    <property type="entry name" value="TrpB-like_PALP_sf"/>
</dbReference>
<proteinExistence type="inferred from homology"/>
<feature type="domain" description="Tryptophan synthase beta chain-like PALP" evidence="13">
    <location>
        <begin position="51"/>
        <end position="373"/>
    </location>
</feature>
<evidence type="ECO:0000256" key="12">
    <source>
        <dbReference type="HAMAP-Rule" id="MF_00133"/>
    </source>
</evidence>
<evidence type="ECO:0000313" key="17">
    <source>
        <dbReference type="Proteomes" id="UP001170624"/>
    </source>
</evidence>
<reference evidence="14" key="3">
    <citation type="submission" date="2023-07" db="EMBL/GenBank/DDBJ databases">
        <title>Genome content predicts the carbon catabolic preferences of heterotrophic bacteria.</title>
        <authorList>
            <person name="Gralka M."/>
        </authorList>
    </citation>
    <scope>NUCLEOTIDE SEQUENCE</scope>
    <source>
        <strain evidence="14">G2M05</strain>
    </source>
</reference>
<accession>A0AAW7Y022</accession>
<dbReference type="AlphaFoldDB" id="A0AAW7Y022"/>
<keyword evidence="6 12" id="KW-0028">Amino-acid biosynthesis</keyword>
<evidence type="ECO:0000256" key="3">
    <source>
        <dbReference type="ARBA" id="ARBA00004733"/>
    </source>
</evidence>
<dbReference type="Proteomes" id="UP001170624">
    <property type="component" value="Unassembled WGS sequence"/>
</dbReference>
<dbReference type="InterPro" id="IPR001926">
    <property type="entry name" value="TrpB-like_PALP"/>
</dbReference>
<dbReference type="FunFam" id="3.40.50.1100:FF:000004">
    <property type="entry name" value="Tryptophan synthase beta chain"/>
    <property type="match status" value="1"/>
</dbReference>
<evidence type="ECO:0000313" key="15">
    <source>
        <dbReference type="EMBL" id="OZS45808.1"/>
    </source>
</evidence>
<name>A0AAW7Y022_9GAMM</name>
<evidence type="ECO:0000256" key="2">
    <source>
        <dbReference type="ARBA" id="ARBA00002786"/>
    </source>
</evidence>
<evidence type="ECO:0000256" key="1">
    <source>
        <dbReference type="ARBA" id="ARBA00001933"/>
    </source>
</evidence>
<dbReference type="Pfam" id="PF00291">
    <property type="entry name" value="PALP"/>
    <property type="match status" value="1"/>
</dbReference>
<evidence type="ECO:0000256" key="8">
    <source>
        <dbReference type="ARBA" id="ARBA00022898"/>
    </source>
</evidence>
<evidence type="ECO:0000259" key="13">
    <source>
        <dbReference type="Pfam" id="PF00291"/>
    </source>
</evidence>
<feature type="modified residue" description="N6-(pyridoxal phosphate)lysine" evidence="12">
    <location>
        <position position="86"/>
    </location>
</feature>
<reference evidence="15" key="2">
    <citation type="submission" date="2017-07" db="EMBL/GenBank/DDBJ databases">
        <authorList>
            <person name="Gomez-Gil B."/>
            <person name="Enciso-Ibarra K."/>
        </authorList>
    </citation>
    <scope>NUCLEOTIDE SEQUENCE</scope>
    <source>
        <strain evidence="15">CAIM 1827</strain>
    </source>
</reference>
<dbReference type="InterPro" id="IPR006654">
    <property type="entry name" value="Trp_synth_beta"/>
</dbReference>
<dbReference type="PIRSF" id="PIRSF001413">
    <property type="entry name" value="Trp_syn_beta"/>
    <property type="match status" value="1"/>
</dbReference>
<dbReference type="NCBIfam" id="TIGR00263">
    <property type="entry name" value="trpB"/>
    <property type="match status" value="1"/>
</dbReference>
<dbReference type="InterPro" id="IPR023026">
    <property type="entry name" value="Trp_synth_beta/beta-like"/>
</dbReference>
<reference evidence="15 16" key="1">
    <citation type="journal article" date="2016" name="Antonie Van Leeuwenhoek">
        <title>Photobacterium sanguinicancri sp. nov. isolated from marine animals.</title>
        <authorList>
            <person name="Gomez-Gil B."/>
            <person name="Roque A."/>
            <person name="Rotllant G."/>
            <person name="Romalde J.L."/>
            <person name="Doce A."/>
            <person name="Eggermont M."/>
            <person name="Defoirdt T."/>
        </authorList>
    </citation>
    <scope>NUCLEOTIDE SEQUENCE [LARGE SCALE GENOMIC DNA]</scope>
    <source>
        <strain evidence="15 16">CAIM 1827</strain>
    </source>
</reference>
<evidence type="ECO:0000256" key="7">
    <source>
        <dbReference type="ARBA" id="ARBA00022822"/>
    </source>
</evidence>
<comment type="pathway">
    <text evidence="3 12">Amino-acid biosynthesis; L-tryptophan biosynthesis; L-tryptophan from chorismate: step 5/5.</text>
</comment>
<keyword evidence="10 12" id="KW-0456">Lyase</keyword>
<dbReference type="GO" id="GO:0004834">
    <property type="term" value="F:tryptophan synthase activity"/>
    <property type="evidence" value="ECO:0007669"/>
    <property type="project" value="UniProtKB-UniRule"/>
</dbReference>
<dbReference type="PANTHER" id="PTHR48077:SF3">
    <property type="entry name" value="TRYPTOPHAN SYNTHASE"/>
    <property type="match status" value="1"/>
</dbReference>
<evidence type="ECO:0000256" key="4">
    <source>
        <dbReference type="ARBA" id="ARBA00009982"/>
    </source>
</evidence>
<organism evidence="14 17">
    <name type="scientific">Photobacterium sanguinicancri</name>
    <dbReference type="NCBI Taxonomy" id="875932"/>
    <lineage>
        <taxon>Bacteria</taxon>
        <taxon>Pseudomonadati</taxon>
        <taxon>Pseudomonadota</taxon>
        <taxon>Gammaproteobacteria</taxon>
        <taxon>Vibrionales</taxon>
        <taxon>Vibrionaceae</taxon>
        <taxon>Photobacterium</taxon>
    </lineage>
</organism>
<keyword evidence="7 12" id="KW-0822">Tryptophan biosynthesis</keyword>
<comment type="caution">
    <text evidence="14">The sequence shown here is derived from an EMBL/GenBank/DDBJ whole genome shotgun (WGS) entry which is preliminary data.</text>
</comment>
<evidence type="ECO:0000256" key="6">
    <source>
        <dbReference type="ARBA" id="ARBA00022605"/>
    </source>
</evidence>
<comment type="cofactor">
    <cofactor evidence="1 12">
        <name>pyridoxal 5'-phosphate</name>
        <dbReference type="ChEBI" id="CHEBI:597326"/>
    </cofactor>
</comment>
<dbReference type="HAMAP" id="MF_00133">
    <property type="entry name" value="Trp_synth_beta"/>
    <property type="match status" value="1"/>
</dbReference>
<dbReference type="GO" id="GO:0005737">
    <property type="term" value="C:cytoplasm"/>
    <property type="evidence" value="ECO:0007669"/>
    <property type="project" value="TreeGrafter"/>
</dbReference>
<dbReference type="EMBL" id="JAUOPU010000001">
    <property type="protein sequence ID" value="MDO6541106.1"/>
    <property type="molecule type" value="Genomic_DNA"/>
</dbReference>
<evidence type="ECO:0000313" key="14">
    <source>
        <dbReference type="EMBL" id="MDO6541106.1"/>
    </source>
</evidence>
<comment type="function">
    <text evidence="2 12">The beta subunit is responsible for the synthesis of L-tryptophan from indole and L-serine.</text>
</comment>
<protein>
    <recommendedName>
        <fullName evidence="12">Tryptophan synthase beta chain</fullName>
        <ecNumber evidence="12">4.2.1.20</ecNumber>
    </recommendedName>
</protein>
<comment type="catalytic activity">
    <reaction evidence="11 12">
        <text>(1S,2R)-1-C-(indol-3-yl)glycerol 3-phosphate + L-serine = D-glyceraldehyde 3-phosphate + L-tryptophan + H2O</text>
        <dbReference type="Rhea" id="RHEA:10532"/>
        <dbReference type="ChEBI" id="CHEBI:15377"/>
        <dbReference type="ChEBI" id="CHEBI:33384"/>
        <dbReference type="ChEBI" id="CHEBI:57912"/>
        <dbReference type="ChEBI" id="CHEBI:58866"/>
        <dbReference type="ChEBI" id="CHEBI:59776"/>
        <dbReference type="EC" id="4.2.1.20"/>
    </reaction>
</comment>
<comment type="subunit">
    <text evidence="5 12">Tetramer of two alpha and two beta chains.</text>
</comment>
<keyword evidence="9 12" id="KW-0057">Aromatic amino acid biosynthesis</keyword>
<dbReference type="FunFam" id="3.40.50.1100:FF:000001">
    <property type="entry name" value="Tryptophan synthase beta chain"/>
    <property type="match status" value="1"/>
</dbReference>
<dbReference type="PROSITE" id="PS00168">
    <property type="entry name" value="TRP_SYNTHASE_BETA"/>
    <property type="match status" value="1"/>
</dbReference>
<evidence type="ECO:0000256" key="11">
    <source>
        <dbReference type="ARBA" id="ARBA00049047"/>
    </source>
</evidence>
<dbReference type="EMBL" id="NOIF01000003">
    <property type="protein sequence ID" value="OZS45808.1"/>
    <property type="molecule type" value="Genomic_DNA"/>
</dbReference>
<dbReference type="SUPFAM" id="SSF53686">
    <property type="entry name" value="Tryptophan synthase beta subunit-like PLP-dependent enzymes"/>
    <property type="match status" value="1"/>
</dbReference>
<comment type="similarity">
    <text evidence="4 12">Belongs to the TrpB family.</text>
</comment>
<evidence type="ECO:0000313" key="16">
    <source>
        <dbReference type="Proteomes" id="UP000215999"/>
    </source>
</evidence>
<sequence length="396" mass="42849">MSKLDAYFGEFGGQFVPQILVPALDQLEDAFIEAQQDPAFQHEFITLLKEYAGRPTALTLCQNLTKGTKTKLYLKREDLLHGGAHKTNQVLGQALLAKRMGKHEIIAETGAGQHGVATALACALLDLKCRVYMGAKDVERQSPNVFRMKLMGAEVIPVHSGSATLKDACNEAMRDWSASYDKAHYLLGTAAGPHPFPTIVREFQHIIGEETKSQILEKEGRLPDAVIACVGGGSNAIGMFSDFIKEENVALIGVEPAGKGLDTNMHGAPLKHGKLGIFFGMKAPLMQDEHGQVEESYSVSAGLDFPSVGPQHAHLNAIGRAQYGAVTDDEALDAFQLLARKEGIIPALESAHALAYAMKMIEENPEKEQLLVVNLSGRGDKDIFTVHDILEAKGAL</sequence>
<evidence type="ECO:0000256" key="5">
    <source>
        <dbReference type="ARBA" id="ARBA00011270"/>
    </source>
</evidence>
<dbReference type="PANTHER" id="PTHR48077">
    <property type="entry name" value="TRYPTOPHAN SYNTHASE-RELATED"/>
    <property type="match status" value="1"/>
</dbReference>
<evidence type="ECO:0000256" key="9">
    <source>
        <dbReference type="ARBA" id="ARBA00023141"/>
    </source>
</evidence>
<dbReference type="RefSeq" id="WP_094955780.1">
    <property type="nucleotide sequence ID" value="NZ_AP024850.1"/>
</dbReference>
<dbReference type="EC" id="4.2.1.20" evidence="12"/>
<dbReference type="Gene3D" id="3.40.50.1100">
    <property type="match status" value="2"/>
</dbReference>
<dbReference type="CDD" id="cd06446">
    <property type="entry name" value="Trp-synth_B"/>
    <property type="match status" value="1"/>
</dbReference>
<dbReference type="InterPro" id="IPR006653">
    <property type="entry name" value="Trp_synth_b_CS"/>
</dbReference>
<keyword evidence="8 12" id="KW-0663">Pyridoxal phosphate</keyword>
<evidence type="ECO:0000256" key="10">
    <source>
        <dbReference type="ARBA" id="ARBA00023239"/>
    </source>
</evidence>
<keyword evidence="16" id="KW-1185">Reference proteome</keyword>
<gene>
    <name evidence="12 14" type="primary">trpB</name>
    <name evidence="15" type="ORF">ASV53_01140</name>
    <name evidence="14" type="ORF">Q4568_01110</name>
</gene>
<dbReference type="Proteomes" id="UP000215999">
    <property type="component" value="Unassembled WGS sequence"/>
</dbReference>